<dbReference type="EMBL" id="JAAAUQ010001195">
    <property type="protein sequence ID" value="KAF9141891.1"/>
    <property type="molecule type" value="Genomic_DNA"/>
</dbReference>
<feature type="compositionally biased region" description="Basic and acidic residues" evidence="8">
    <location>
        <begin position="856"/>
        <end position="883"/>
    </location>
</feature>
<comment type="similarity">
    <text evidence="4">Belongs to the RTC4 family.</text>
</comment>
<dbReference type="InterPro" id="IPR028094">
    <property type="entry name" value="RTC4_C"/>
</dbReference>
<feature type="region of interest" description="Disordered" evidence="8">
    <location>
        <begin position="193"/>
        <end position="273"/>
    </location>
</feature>
<dbReference type="SMART" id="SM01312">
    <property type="entry name" value="RTC4"/>
    <property type="match status" value="1"/>
</dbReference>
<evidence type="ECO:0000256" key="2">
    <source>
        <dbReference type="ARBA" id="ARBA00004123"/>
    </source>
</evidence>
<feature type="region of interest" description="Disordered" evidence="8">
    <location>
        <begin position="284"/>
        <end position="303"/>
    </location>
</feature>
<evidence type="ECO:0000259" key="9">
    <source>
        <dbReference type="SMART" id="SM01312"/>
    </source>
</evidence>
<feature type="compositionally biased region" description="Basic and acidic residues" evidence="8">
    <location>
        <begin position="970"/>
        <end position="993"/>
    </location>
</feature>
<evidence type="ECO:0000256" key="3">
    <source>
        <dbReference type="ARBA" id="ARBA00004496"/>
    </source>
</evidence>
<dbReference type="GO" id="GO:0005634">
    <property type="term" value="C:nucleus"/>
    <property type="evidence" value="ECO:0007669"/>
    <property type="project" value="UniProtKB-SubCell"/>
</dbReference>
<feature type="compositionally biased region" description="Basic and acidic residues" evidence="8">
    <location>
        <begin position="426"/>
        <end position="453"/>
    </location>
</feature>
<reference evidence="10" key="1">
    <citation type="journal article" date="2020" name="Fungal Divers.">
        <title>Resolving the Mortierellaceae phylogeny through synthesis of multi-gene phylogenetics and phylogenomics.</title>
        <authorList>
            <person name="Vandepol N."/>
            <person name="Liber J."/>
            <person name="Desiro A."/>
            <person name="Na H."/>
            <person name="Kennedy M."/>
            <person name="Barry K."/>
            <person name="Grigoriev I.V."/>
            <person name="Miller A.N."/>
            <person name="O'Donnell K."/>
            <person name="Stajich J.E."/>
            <person name="Bonito G."/>
        </authorList>
    </citation>
    <scope>NUCLEOTIDE SEQUENCE</scope>
    <source>
        <strain evidence="10">NRRL 6426</strain>
    </source>
</reference>
<feature type="compositionally biased region" description="Polar residues" evidence="8">
    <location>
        <begin position="666"/>
        <end position="692"/>
    </location>
</feature>
<evidence type="ECO:0000256" key="4">
    <source>
        <dbReference type="ARBA" id="ARBA00009461"/>
    </source>
</evidence>
<feature type="compositionally biased region" description="Low complexity" evidence="8">
    <location>
        <begin position="720"/>
        <end position="737"/>
    </location>
</feature>
<keyword evidence="11" id="KW-1185">Reference proteome</keyword>
<feature type="compositionally biased region" description="Basic and acidic residues" evidence="8">
    <location>
        <begin position="756"/>
        <end position="766"/>
    </location>
</feature>
<feature type="compositionally biased region" description="Basic and acidic residues" evidence="8">
    <location>
        <begin position="1088"/>
        <end position="1097"/>
    </location>
</feature>
<dbReference type="InterPro" id="IPR039024">
    <property type="entry name" value="RTC4"/>
</dbReference>
<proteinExistence type="inferred from homology"/>
<feature type="compositionally biased region" description="Polar residues" evidence="8">
    <location>
        <begin position="39"/>
        <end position="59"/>
    </location>
</feature>
<organism evidence="10 11">
    <name type="scientific">Linnemannia schmuckeri</name>
    <dbReference type="NCBI Taxonomy" id="64567"/>
    <lineage>
        <taxon>Eukaryota</taxon>
        <taxon>Fungi</taxon>
        <taxon>Fungi incertae sedis</taxon>
        <taxon>Mucoromycota</taxon>
        <taxon>Mortierellomycotina</taxon>
        <taxon>Mortierellomycetes</taxon>
        <taxon>Mortierellales</taxon>
        <taxon>Mortierellaceae</taxon>
        <taxon>Linnemannia</taxon>
    </lineage>
</organism>
<protein>
    <recommendedName>
        <fullName evidence="5">Restriction of telomere capping protein 4</fullName>
    </recommendedName>
</protein>
<evidence type="ECO:0000256" key="6">
    <source>
        <dbReference type="ARBA" id="ARBA00022490"/>
    </source>
</evidence>
<feature type="compositionally biased region" description="Basic and acidic residues" evidence="8">
    <location>
        <begin position="505"/>
        <end position="550"/>
    </location>
</feature>
<evidence type="ECO:0000256" key="1">
    <source>
        <dbReference type="ARBA" id="ARBA00002738"/>
    </source>
</evidence>
<sequence length="1468" mass="163112">MHPSSQEQRATHIRFSQDEDEEEGQARDSTASAIEIKNRPTNGTKASPATSPSWLQQQPRPLGPNTRLPPVAPATTKTPAFLVKKPPQKPKSIDVQNHLSAVRRAENPLYTHSPSIAITTATYNYTKGPEAGAATMMGTGRPFSRSSATTARTGPVKIAQQSISNSLGQARTIEQERQSIRSPPLAPGVISSIGQHQKQRHFAIPPKSPRTVPSFGSHSPSPKGEKESVKGKAINVTPLNSTSWLEEDRAQGTRVRDKEWWEEDDEEEGDGDDDEVVQVRIPHFLHPGGSGGVSKDTGSKPTAITTTTKTTATTMTDTIPTKKQVSLTGWIKQDVKDLINSVADKSSKAFVKTKDVMGCVENMAASASSQGHAKKKDEDDDENEDEDGAGWLDESLGEESWSEFFSKDLDFVEKNDACRYSTQEIGQEREKEQEMKQGMERQRQRERDQDRRPLFNKTAQAGKNEREKRRKHAENPELDFPYSDDEKPSVQEKVSMVPAPVNEDTATKDSAIKGAVRKDAVVKGCDHGRDQELEREHERNQKHARGRDGQKNGMSTADTSPREKKSEVEVSRRSSFLPSDISSDGDYLPYRQRQQPSSDRRGSRTSSSGKASQEGMKSEAKACKASSILPVDEELPQSHQQRLLLQTLKLSRKPDSKTPLEDILRNRSSAGQDDRPSTPTRSIYNPKNSNLHRSIDAPDSDSDLDDPLFSIAATQPQSDPPTQSLSSAPSSRPLSQTPSVTSADSFSSTAVKIGGSKRERDFERMPKNSTSFIDLSDSSLEDGDNPFLEHSTSKPKLSTGNNKDKDVPGTLVLKKRKETPRTYIDTCHHQGQQQRDERRRTVQSQRDLDDDSSEESIGRWKQLDSGDHLRPSKPKKADDEIPRYRGTNGPGDTRRPLKSNVRTKTRIVCGGEDDDSENAKYTKSARPVADSRGDASALTREVRQVTSSCENERVRTFGERRTTGRGYSHSHKDDRDRRRDQDRDSDRDQESTNRPKKSSVERSPMMMVRQVQPPDSPFDVLLTPTSSHRKTPKTDHLSSSQKRRSHPASTSDEESDSPPTRPTTPEPPRRTAVMQYLEKPPSTPTKDLNGRKSELDGIKSQGLKSPKKSPRIGDDLKLPSPRRKRIRAIPEMISLSDDDYPSLGAVKEGEDLCPYCGDALPTEKSARLKSSLAKILARQEDRLHAQQELLRRERIKGEHFDDVLGLEAVEVLGPSTATAVAVTTPKKPWVPRPRKLERLRAVPTQIDLTTDASGTGDEAGSAGSAFFAEKENELQQRLFSKITAVEKFEFCRIHVAEEKIIPAGLERNYPLFIRFDELPDRIRRMEPELLGIICGTVASPYLDRALANYRKLGHGARNPQAVLAGVQMTLPGYYGSKGSSKIVEVLVKMFIETQILTNETARPQMPIEYIQQVLVPETGVRLIMEDRQGGGGSGGREGEGVLTVEEAQAIMLDSVEFGNYVHDIELPW</sequence>
<dbReference type="GO" id="GO:0005737">
    <property type="term" value="C:cytoplasm"/>
    <property type="evidence" value="ECO:0007669"/>
    <property type="project" value="UniProtKB-SubCell"/>
</dbReference>
<feature type="region of interest" description="Disordered" evidence="8">
    <location>
        <begin position="1"/>
        <end position="93"/>
    </location>
</feature>
<feature type="compositionally biased region" description="Basic and acidic residues" evidence="8">
    <location>
        <begin position="560"/>
        <end position="572"/>
    </location>
</feature>
<feature type="compositionally biased region" description="Acidic residues" evidence="8">
    <location>
        <begin position="378"/>
        <end position="388"/>
    </location>
</feature>
<evidence type="ECO:0000256" key="7">
    <source>
        <dbReference type="ARBA" id="ARBA00023242"/>
    </source>
</evidence>
<feature type="compositionally biased region" description="Acidic residues" evidence="8">
    <location>
        <begin position="260"/>
        <end position="273"/>
    </location>
</feature>
<evidence type="ECO:0000256" key="8">
    <source>
        <dbReference type="SAM" id="MobiDB-lite"/>
    </source>
</evidence>
<feature type="region of interest" description="Disordered" evidence="8">
    <location>
        <begin position="362"/>
        <end position="397"/>
    </location>
</feature>
<accession>A0A9P5V795</accession>
<comment type="subcellular location">
    <subcellularLocation>
        <location evidence="3">Cytoplasm</location>
    </subcellularLocation>
    <subcellularLocation>
        <location evidence="2">Nucleus</location>
    </subcellularLocation>
</comment>
<dbReference type="Proteomes" id="UP000748756">
    <property type="component" value="Unassembled WGS sequence"/>
</dbReference>
<comment type="function">
    <text evidence="1">May be involved in a process influencing telomere capping.</text>
</comment>
<feature type="compositionally biased region" description="Polar residues" evidence="8">
    <location>
        <begin position="767"/>
        <end position="778"/>
    </location>
</feature>
<comment type="caution">
    <text evidence="10">The sequence shown here is derived from an EMBL/GenBank/DDBJ whole genome shotgun (WGS) entry which is preliminary data.</text>
</comment>
<dbReference type="PANTHER" id="PTHR41391">
    <property type="entry name" value="RESTRICTION OF TELOMERE CAPPING PROTEIN 4"/>
    <property type="match status" value="1"/>
</dbReference>
<feature type="compositionally biased region" description="Basic and acidic residues" evidence="8">
    <location>
        <begin position="652"/>
        <end position="665"/>
    </location>
</feature>
<dbReference type="OrthoDB" id="128308at2759"/>
<gene>
    <name evidence="10" type="ORF">BG015_001099</name>
</gene>
<feature type="compositionally biased region" description="Basic and acidic residues" evidence="8">
    <location>
        <begin position="950"/>
        <end position="962"/>
    </location>
</feature>
<feature type="region of interest" description="Disordered" evidence="8">
    <location>
        <begin position="135"/>
        <end position="164"/>
    </location>
</feature>
<keyword evidence="6" id="KW-0963">Cytoplasm</keyword>
<evidence type="ECO:0000313" key="10">
    <source>
        <dbReference type="EMBL" id="KAF9141891.1"/>
    </source>
</evidence>
<dbReference type="PANTHER" id="PTHR41391:SF1">
    <property type="entry name" value="RESTRICTION OF TELOMERE CAPPING PROTEIN 4"/>
    <property type="match status" value="1"/>
</dbReference>
<feature type="domain" description="Restriction of telomere capping protein 4 C-terminal" evidence="9">
    <location>
        <begin position="1332"/>
        <end position="1464"/>
    </location>
</feature>
<feature type="compositionally biased region" description="Polar residues" evidence="8">
    <location>
        <begin position="573"/>
        <end position="582"/>
    </location>
</feature>
<evidence type="ECO:0000256" key="5">
    <source>
        <dbReference type="ARBA" id="ARBA00015162"/>
    </source>
</evidence>
<keyword evidence="7" id="KW-0539">Nucleus</keyword>
<feature type="compositionally biased region" description="Basic and acidic residues" evidence="8">
    <location>
        <begin position="246"/>
        <end position="259"/>
    </location>
</feature>
<dbReference type="Pfam" id="PF14474">
    <property type="entry name" value="RTC4"/>
    <property type="match status" value="1"/>
</dbReference>
<name>A0A9P5V795_9FUNG</name>
<feature type="region of interest" description="Disordered" evidence="8">
    <location>
        <begin position="422"/>
        <end position="1120"/>
    </location>
</feature>
<feature type="compositionally biased region" description="Polar residues" evidence="8">
    <location>
        <begin position="738"/>
        <end position="750"/>
    </location>
</feature>
<evidence type="ECO:0000313" key="11">
    <source>
        <dbReference type="Proteomes" id="UP000748756"/>
    </source>
</evidence>